<keyword evidence="6" id="KW-0812">Transmembrane</keyword>
<feature type="domain" description="MYND-type" evidence="7">
    <location>
        <begin position="406"/>
        <end position="446"/>
    </location>
</feature>
<gene>
    <name evidence="8" type="ORF">CTEN210_06393</name>
</gene>
<feature type="domain" description="MYND-type" evidence="7">
    <location>
        <begin position="336"/>
        <end position="376"/>
    </location>
</feature>
<accession>A0AAD3CPS3</accession>
<feature type="compositionally biased region" description="Low complexity" evidence="5">
    <location>
        <begin position="18"/>
        <end position="31"/>
    </location>
</feature>
<evidence type="ECO:0000256" key="6">
    <source>
        <dbReference type="SAM" id="Phobius"/>
    </source>
</evidence>
<evidence type="ECO:0000256" key="3">
    <source>
        <dbReference type="ARBA" id="ARBA00022833"/>
    </source>
</evidence>
<comment type="caution">
    <text evidence="8">The sequence shown here is derived from an EMBL/GenBank/DDBJ whole genome shotgun (WGS) entry which is preliminary data.</text>
</comment>
<evidence type="ECO:0000259" key="7">
    <source>
        <dbReference type="PROSITE" id="PS50865"/>
    </source>
</evidence>
<dbReference type="GO" id="GO:0005634">
    <property type="term" value="C:nucleus"/>
    <property type="evidence" value="ECO:0007669"/>
    <property type="project" value="TreeGrafter"/>
</dbReference>
<dbReference type="EMBL" id="BLLK01000038">
    <property type="protein sequence ID" value="GFH49917.1"/>
    <property type="molecule type" value="Genomic_DNA"/>
</dbReference>
<evidence type="ECO:0000256" key="4">
    <source>
        <dbReference type="PROSITE-ProRule" id="PRU00134"/>
    </source>
</evidence>
<evidence type="ECO:0000313" key="8">
    <source>
        <dbReference type="EMBL" id="GFH49917.1"/>
    </source>
</evidence>
<protein>
    <recommendedName>
        <fullName evidence="7">MYND-type domain-containing protein</fullName>
    </recommendedName>
</protein>
<dbReference type="SUPFAM" id="SSF144232">
    <property type="entry name" value="HIT/MYND zinc finger-like"/>
    <property type="match status" value="2"/>
</dbReference>
<dbReference type="PANTHER" id="PTHR10237:SF15">
    <property type="entry name" value="LD37257P"/>
    <property type="match status" value="1"/>
</dbReference>
<sequence>MAKKSARPTRKKNRKGAAGKASSASTSESANADFRPFHMNENLPAFSQTMLQNANHHIQNQSLGSKEQARLLKKMDAIYNMDVGGWVLTLHAMMTTGELYSFGTSMSVIFDKLLFLMKNAISATNKKDVLVDGTHLHLSVNVMCMLMHVMNTDEDEVLDLLESLTNTAKAVSDTHFANSGAAYVLCHSMIQCYFHIREKKRDDAKPLLTIARTGILEQVLLHIHLSWSPLLDEQAIVDKYNDLLYKFFGLLNSYAGVLHKIFKEGTACHNALNAIVQERNRPCKENMHMMERLQSLKKISDLSNCSNKIDDFPTCEPVDKQRDTNEAVIDMSRHTCAKCKTVDLERPFLVCGKCKDARYCSKECQVTDWKKHKVECLKKLSDVTASKTEDTDDLSKPVFNITRRMCAKCEKLQLGKQLLVCAKCKYVGYCSKECQVSDWKDHKEHCDFYTKTKFKNIDEITQNFCLEHRKLIAEKVKAASVKTGLESIDLVVDLDFTSVKGEVAPALRSPPEFEVLPASIFWNREKEKAPSNHWFFDDLGRGQTYYSDDDIKELRQSVSSKQEMLGLKMLGVDLVFVFLKFGEMPNICFIPSNMGSTGSFLERAMNDLKTSSTKDDIPALKIAEYEQKVTRELLKVTFEEAIFYYFIIFLFGFCMKLRYGDDE</sequence>
<dbReference type="Proteomes" id="UP001054902">
    <property type="component" value="Unassembled WGS sequence"/>
</dbReference>
<dbReference type="PANTHER" id="PTHR10237">
    <property type="entry name" value="DEFORMED EPIDERMAL AUTOREGULATORY FACTOR 1 HOMOLOG SUPPRESSIN"/>
    <property type="match status" value="1"/>
</dbReference>
<proteinExistence type="predicted"/>
<dbReference type="GO" id="GO:0000981">
    <property type="term" value="F:DNA-binding transcription factor activity, RNA polymerase II-specific"/>
    <property type="evidence" value="ECO:0007669"/>
    <property type="project" value="TreeGrafter"/>
</dbReference>
<dbReference type="Pfam" id="PF01753">
    <property type="entry name" value="zf-MYND"/>
    <property type="match status" value="2"/>
</dbReference>
<feature type="transmembrane region" description="Helical" evidence="6">
    <location>
        <begin position="642"/>
        <end position="659"/>
    </location>
</feature>
<dbReference type="InterPro" id="IPR024119">
    <property type="entry name" value="TF_DEAF-1"/>
</dbReference>
<reference evidence="8 9" key="1">
    <citation type="journal article" date="2021" name="Sci. Rep.">
        <title>The genome of the diatom Chaetoceros tenuissimus carries an ancient integrated fragment of an extant virus.</title>
        <authorList>
            <person name="Hongo Y."/>
            <person name="Kimura K."/>
            <person name="Takaki Y."/>
            <person name="Yoshida Y."/>
            <person name="Baba S."/>
            <person name="Kobayashi G."/>
            <person name="Nagasaki K."/>
            <person name="Hano T."/>
            <person name="Tomaru Y."/>
        </authorList>
    </citation>
    <scope>NUCLEOTIDE SEQUENCE [LARGE SCALE GENOMIC DNA]</scope>
    <source>
        <strain evidence="8 9">NIES-3715</strain>
    </source>
</reference>
<keyword evidence="2 4" id="KW-0863">Zinc-finger</keyword>
<evidence type="ECO:0000256" key="1">
    <source>
        <dbReference type="ARBA" id="ARBA00022723"/>
    </source>
</evidence>
<keyword evidence="6" id="KW-0472">Membrane</keyword>
<keyword evidence="6" id="KW-1133">Transmembrane helix</keyword>
<keyword evidence="3" id="KW-0862">Zinc</keyword>
<keyword evidence="1" id="KW-0479">Metal-binding</keyword>
<evidence type="ECO:0000256" key="5">
    <source>
        <dbReference type="SAM" id="MobiDB-lite"/>
    </source>
</evidence>
<evidence type="ECO:0000256" key="2">
    <source>
        <dbReference type="ARBA" id="ARBA00022771"/>
    </source>
</evidence>
<dbReference type="PROSITE" id="PS50865">
    <property type="entry name" value="ZF_MYND_2"/>
    <property type="match status" value="2"/>
</dbReference>
<dbReference type="AlphaFoldDB" id="A0AAD3CPS3"/>
<name>A0AAD3CPS3_9STRA</name>
<feature type="compositionally biased region" description="Basic residues" evidence="5">
    <location>
        <begin position="1"/>
        <end position="17"/>
    </location>
</feature>
<dbReference type="InterPro" id="IPR002893">
    <property type="entry name" value="Znf_MYND"/>
</dbReference>
<organism evidence="8 9">
    <name type="scientific">Chaetoceros tenuissimus</name>
    <dbReference type="NCBI Taxonomy" id="426638"/>
    <lineage>
        <taxon>Eukaryota</taxon>
        <taxon>Sar</taxon>
        <taxon>Stramenopiles</taxon>
        <taxon>Ochrophyta</taxon>
        <taxon>Bacillariophyta</taxon>
        <taxon>Coscinodiscophyceae</taxon>
        <taxon>Chaetocerotophycidae</taxon>
        <taxon>Chaetocerotales</taxon>
        <taxon>Chaetocerotaceae</taxon>
        <taxon>Chaetoceros</taxon>
    </lineage>
</organism>
<keyword evidence="9" id="KW-1185">Reference proteome</keyword>
<evidence type="ECO:0000313" key="9">
    <source>
        <dbReference type="Proteomes" id="UP001054902"/>
    </source>
</evidence>
<feature type="region of interest" description="Disordered" evidence="5">
    <location>
        <begin position="1"/>
        <end position="31"/>
    </location>
</feature>
<dbReference type="Gene3D" id="6.10.140.2220">
    <property type="match status" value="2"/>
</dbReference>
<dbReference type="PROSITE" id="PS01360">
    <property type="entry name" value="ZF_MYND_1"/>
    <property type="match status" value="1"/>
</dbReference>
<dbReference type="GO" id="GO:0008270">
    <property type="term" value="F:zinc ion binding"/>
    <property type="evidence" value="ECO:0007669"/>
    <property type="project" value="UniProtKB-KW"/>
</dbReference>